<keyword evidence="19" id="KW-0325">Glycoprotein</keyword>
<dbReference type="Pfam" id="PF00069">
    <property type="entry name" value="Pkinase"/>
    <property type="match status" value="1"/>
</dbReference>
<keyword evidence="18" id="KW-0675">Receptor</keyword>
<evidence type="ECO:0000256" key="3">
    <source>
        <dbReference type="ARBA" id="ARBA00008684"/>
    </source>
</evidence>
<keyword evidence="12" id="KW-0677">Repeat</keyword>
<dbReference type="Pfam" id="PF23598">
    <property type="entry name" value="LRR_14"/>
    <property type="match status" value="1"/>
</dbReference>
<evidence type="ECO:0000256" key="8">
    <source>
        <dbReference type="ARBA" id="ARBA00022614"/>
    </source>
</evidence>
<dbReference type="SMART" id="SM00369">
    <property type="entry name" value="LRR_TYP"/>
    <property type="match status" value="9"/>
</dbReference>
<evidence type="ECO:0000256" key="5">
    <source>
        <dbReference type="ARBA" id="ARBA00022475"/>
    </source>
</evidence>
<evidence type="ECO:0000256" key="17">
    <source>
        <dbReference type="ARBA" id="ARBA00023136"/>
    </source>
</evidence>
<evidence type="ECO:0000256" key="11">
    <source>
        <dbReference type="ARBA" id="ARBA00022729"/>
    </source>
</evidence>
<dbReference type="PRINTS" id="PR00019">
    <property type="entry name" value="LEURICHRPT"/>
</dbReference>
<dbReference type="InterPro" id="IPR008271">
    <property type="entry name" value="Ser/Thr_kinase_AS"/>
</dbReference>
<evidence type="ECO:0000313" key="26">
    <source>
        <dbReference type="Proteomes" id="UP001642360"/>
    </source>
</evidence>
<dbReference type="PROSITE" id="PS50011">
    <property type="entry name" value="PROTEIN_KINASE_DOM"/>
    <property type="match status" value="1"/>
</dbReference>
<keyword evidence="7" id="KW-0597">Phosphoprotein</keyword>
<dbReference type="InterPro" id="IPR032675">
    <property type="entry name" value="LRR_dom_sf"/>
</dbReference>
<feature type="domain" description="Protein kinase" evidence="24">
    <location>
        <begin position="768"/>
        <end position="1047"/>
    </location>
</feature>
<keyword evidence="5" id="KW-1003">Cell membrane</keyword>
<name>A0ABC8UXR9_9AQUA</name>
<feature type="transmembrane region" description="Helical" evidence="23">
    <location>
        <begin position="709"/>
        <end position="733"/>
    </location>
</feature>
<keyword evidence="8" id="KW-0433">Leucine-rich repeat</keyword>
<keyword evidence="6" id="KW-0723">Serine/threonine-protein kinase</keyword>
<gene>
    <name evidence="25" type="ORF">ILEXP_LOCUS56166</name>
</gene>
<organism evidence="25 26">
    <name type="scientific">Ilex paraguariensis</name>
    <name type="common">yerba mate</name>
    <dbReference type="NCBI Taxonomy" id="185542"/>
    <lineage>
        <taxon>Eukaryota</taxon>
        <taxon>Viridiplantae</taxon>
        <taxon>Streptophyta</taxon>
        <taxon>Embryophyta</taxon>
        <taxon>Tracheophyta</taxon>
        <taxon>Spermatophyta</taxon>
        <taxon>Magnoliopsida</taxon>
        <taxon>eudicotyledons</taxon>
        <taxon>Gunneridae</taxon>
        <taxon>Pentapetalae</taxon>
        <taxon>asterids</taxon>
        <taxon>campanulids</taxon>
        <taxon>Aquifoliales</taxon>
        <taxon>Aquifoliaceae</taxon>
        <taxon>Ilex</taxon>
    </lineage>
</organism>
<dbReference type="GO" id="GO:0005886">
    <property type="term" value="C:plasma membrane"/>
    <property type="evidence" value="ECO:0007669"/>
    <property type="project" value="UniProtKB-SubCell"/>
</dbReference>
<evidence type="ECO:0000256" key="19">
    <source>
        <dbReference type="ARBA" id="ARBA00023180"/>
    </source>
</evidence>
<dbReference type="AlphaFoldDB" id="A0ABC8UXR9"/>
<dbReference type="Gene3D" id="1.10.510.10">
    <property type="entry name" value="Transferase(Phosphotransferase) domain 1"/>
    <property type="match status" value="1"/>
</dbReference>
<dbReference type="InterPro" id="IPR050647">
    <property type="entry name" value="Plant_LRR-RLKs"/>
</dbReference>
<dbReference type="FunFam" id="3.80.10.10:FF:000095">
    <property type="entry name" value="LRR receptor-like serine/threonine-protein kinase GSO1"/>
    <property type="match status" value="1"/>
</dbReference>
<evidence type="ECO:0000256" key="18">
    <source>
        <dbReference type="ARBA" id="ARBA00023170"/>
    </source>
</evidence>
<evidence type="ECO:0000313" key="25">
    <source>
        <dbReference type="EMBL" id="CAK9185742.1"/>
    </source>
</evidence>
<keyword evidence="26" id="KW-1185">Reference proteome</keyword>
<protein>
    <recommendedName>
        <fullName evidence="4">non-specific serine/threonine protein kinase</fullName>
        <ecNumber evidence="4">2.7.11.1</ecNumber>
    </recommendedName>
</protein>
<dbReference type="PANTHER" id="PTHR48056:SF73">
    <property type="entry name" value="LRR RECEPTOR-LIKE SERINE_THREONINE-PROTEIN KINASE EFR"/>
    <property type="match status" value="1"/>
</dbReference>
<dbReference type="Gene3D" id="3.80.10.10">
    <property type="entry name" value="Ribonuclease Inhibitor"/>
    <property type="match status" value="3"/>
</dbReference>
<dbReference type="GO" id="GO:0006952">
    <property type="term" value="P:defense response"/>
    <property type="evidence" value="ECO:0007669"/>
    <property type="project" value="UniProtKB-ARBA"/>
</dbReference>
<evidence type="ECO:0000256" key="23">
    <source>
        <dbReference type="SAM" id="Phobius"/>
    </source>
</evidence>
<dbReference type="Pfam" id="PF00560">
    <property type="entry name" value="LRR_1"/>
    <property type="match status" value="6"/>
</dbReference>
<keyword evidence="11" id="KW-0732">Signal</keyword>
<dbReference type="EMBL" id="CAUOFW020009424">
    <property type="protein sequence ID" value="CAK9185742.1"/>
    <property type="molecule type" value="Genomic_DNA"/>
</dbReference>
<evidence type="ECO:0000256" key="16">
    <source>
        <dbReference type="ARBA" id="ARBA00022989"/>
    </source>
</evidence>
<evidence type="ECO:0000256" key="4">
    <source>
        <dbReference type="ARBA" id="ARBA00012513"/>
    </source>
</evidence>
<dbReference type="FunFam" id="3.80.10.10:FF:000317">
    <property type="entry name" value="Inactive leucine-rich repeat receptor-like protein kinase"/>
    <property type="match status" value="1"/>
</dbReference>
<dbReference type="GO" id="GO:0004674">
    <property type="term" value="F:protein serine/threonine kinase activity"/>
    <property type="evidence" value="ECO:0007669"/>
    <property type="project" value="UniProtKB-KW"/>
</dbReference>
<feature type="binding site" evidence="22">
    <location>
        <position position="796"/>
    </location>
    <ligand>
        <name>ATP</name>
        <dbReference type="ChEBI" id="CHEBI:30616"/>
    </ligand>
</feature>
<dbReference type="FunFam" id="1.10.510.10:FF:000358">
    <property type="entry name" value="Putative leucine-rich repeat receptor-like serine/threonine-protein kinase"/>
    <property type="match status" value="1"/>
</dbReference>
<dbReference type="FunFam" id="3.30.200.20:FF:000661">
    <property type="entry name" value="Serine-threonine protein kinase plant-type"/>
    <property type="match status" value="1"/>
</dbReference>
<dbReference type="InterPro" id="IPR055414">
    <property type="entry name" value="LRR_R13L4/SHOC2-like"/>
</dbReference>
<keyword evidence="16 23" id="KW-1133">Transmembrane helix</keyword>
<dbReference type="Gene3D" id="3.30.200.20">
    <property type="entry name" value="Phosphorylase Kinase, domain 1"/>
    <property type="match status" value="1"/>
</dbReference>
<evidence type="ECO:0000256" key="20">
    <source>
        <dbReference type="ARBA" id="ARBA00047899"/>
    </source>
</evidence>
<keyword evidence="15 22" id="KW-0067">ATP-binding</keyword>
<keyword evidence="10 23" id="KW-0812">Transmembrane</keyword>
<evidence type="ECO:0000259" key="24">
    <source>
        <dbReference type="PROSITE" id="PS50011"/>
    </source>
</evidence>
<evidence type="ECO:0000256" key="1">
    <source>
        <dbReference type="ARBA" id="ARBA00004162"/>
    </source>
</evidence>
<evidence type="ECO:0000256" key="7">
    <source>
        <dbReference type="ARBA" id="ARBA00022553"/>
    </source>
</evidence>
<dbReference type="InterPro" id="IPR017441">
    <property type="entry name" value="Protein_kinase_ATP_BS"/>
</dbReference>
<comment type="subcellular location">
    <subcellularLocation>
        <location evidence="1">Cell membrane</location>
        <topology evidence="1">Single-pass membrane protein</topology>
    </subcellularLocation>
    <subcellularLocation>
        <location evidence="2">Membrane</location>
        <topology evidence="2">Single-pass type I membrane protein</topology>
    </subcellularLocation>
</comment>
<dbReference type="Proteomes" id="UP001642360">
    <property type="component" value="Unassembled WGS sequence"/>
</dbReference>
<dbReference type="SUPFAM" id="SSF56112">
    <property type="entry name" value="Protein kinase-like (PK-like)"/>
    <property type="match status" value="1"/>
</dbReference>
<dbReference type="InterPro" id="IPR011009">
    <property type="entry name" value="Kinase-like_dom_sf"/>
</dbReference>
<keyword evidence="17 23" id="KW-0472">Membrane</keyword>
<reference evidence="25 26" key="1">
    <citation type="submission" date="2024-02" db="EMBL/GenBank/DDBJ databases">
        <authorList>
            <person name="Vignale AGUSTIN F."/>
            <person name="Sosa J E."/>
            <person name="Modenutti C."/>
        </authorList>
    </citation>
    <scope>NUCLEOTIDE SEQUENCE [LARGE SCALE GENOMIC DNA]</scope>
</reference>
<comment type="catalytic activity">
    <reaction evidence="21">
        <text>L-seryl-[protein] + ATP = O-phospho-L-seryl-[protein] + ADP + H(+)</text>
        <dbReference type="Rhea" id="RHEA:17989"/>
        <dbReference type="Rhea" id="RHEA-COMP:9863"/>
        <dbReference type="Rhea" id="RHEA-COMP:11604"/>
        <dbReference type="ChEBI" id="CHEBI:15378"/>
        <dbReference type="ChEBI" id="CHEBI:29999"/>
        <dbReference type="ChEBI" id="CHEBI:30616"/>
        <dbReference type="ChEBI" id="CHEBI:83421"/>
        <dbReference type="ChEBI" id="CHEBI:456216"/>
        <dbReference type="EC" id="2.7.11.1"/>
    </reaction>
</comment>
<evidence type="ECO:0000256" key="12">
    <source>
        <dbReference type="ARBA" id="ARBA00022737"/>
    </source>
</evidence>
<accession>A0ABC8UXR9</accession>
<evidence type="ECO:0000256" key="10">
    <source>
        <dbReference type="ARBA" id="ARBA00022692"/>
    </source>
</evidence>
<dbReference type="InterPro" id="IPR013210">
    <property type="entry name" value="LRR_N_plant-typ"/>
</dbReference>
<dbReference type="PROSITE" id="PS00107">
    <property type="entry name" value="PROTEIN_KINASE_ATP"/>
    <property type="match status" value="1"/>
</dbReference>
<dbReference type="InterPro" id="IPR001611">
    <property type="entry name" value="Leu-rich_rpt"/>
</dbReference>
<evidence type="ECO:0000256" key="22">
    <source>
        <dbReference type="PROSITE-ProRule" id="PRU10141"/>
    </source>
</evidence>
<evidence type="ECO:0000256" key="2">
    <source>
        <dbReference type="ARBA" id="ARBA00004479"/>
    </source>
</evidence>
<comment type="similarity">
    <text evidence="3">Belongs to the protein kinase superfamily. Ser/Thr protein kinase family.</text>
</comment>
<dbReference type="GO" id="GO:0051707">
    <property type="term" value="P:response to other organism"/>
    <property type="evidence" value="ECO:0007669"/>
    <property type="project" value="UniProtKB-ARBA"/>
</dbReference>
<dbReference type="GO" id="GO:0005524">
    <property type="term" value="F:ATP binding"/>
    <property type="evidence" value="ECO:0007669"/>
    <property type="project" value="UniProtKB-UniRule"/>
</dbReference>
<dbReference type="EC" id="2.7.11.1" evidence="4"/>
<evidence type="ECO:0000256" key="14">
    <source>
        <dbReference type="ARBA" id="ARBA00022777"/>
    </source>
</evidence>
<dbReference type="Pfam" id="PF13855">
    <property type="entry name" value="LRR_8"/>
    <property type="match status" value="1"/>
</dbReference>
<keyword evidence="14" id="KW-0418">Kinase</keyword>
<keyword evidence="13 22" id="KW-0547">Nucleotide-binding</keyword>
<sequence length="1053" mass="117055">MACFARTETNLDSDQSTLLAFKAQIRFDPQNILVKNWSTTTPVCNWIGISCGVRHKRVTALNLPNMSLNGTISPYLGNLSFLASLKLSNNTFHGHVPEELGHLRRLKEIDLGYNSLSGEVPSWIGILPKLEVLIMHYNSFTGVIPPSLGNITSLVVMRLSVNHLQGHIPKAIGEIPHEIGYLNLEVVSMAKNGLVGHIPSSIFNTTSLKFLSLDDNNLSGSLPWDMCLDAPKLETIFLSYNKAVTGDIPTSIGNCTSLMVLYLGDLNLTGAIPHEIGNLNNLVDVDMGFNHLNGPIPTVIFNITTLEIIFLQNNHLSDTLPSSMGIWLPNLKEIYLGWNNLNGIVPNSISNASRITKIYFGFNQFSGTLPKSLGSLELLEDLVLPCNNFTSESSSMGLTFFTSLINCRQLRVLSISGNPFNGILPVYIGNLSTSLYTLHASNCAIKGNIPNEIGNLTNLAFVDLDHNDIDGLIPPTIKELWKLQILHLEQNRIPRFIPSSVCHLRNLGFLDLSKNEFSNSIPTCFENITSLRYLYLDSNKLTSNIPTNLWRLKDLLELNLSSNSLTGYISPEIGRLKVVTKIDLSKNRLSGIVPSTIVGLQGLSFLSLAHNRLQGPLPESLAKLVSLEFLDLSHNNISGTIPKSLEALLLLKYLNVSHNKLRGEIPNGGPFANLTYQSFLPNEDLCGPPRLLVPLCKSSSLKRSKKKRILLATYISLAVGSTILALALIFFLIKQKRRSHIPHENDLLPAITHGRISYYELRRATHKFSEINLLGKGGFGSVYKGILTDGTHLAVKVFNLQLEGAFKCFDTECEVLRNLRHRNLTKVISSCSNLDFKAIVLEYMPNGSLEKWLYSHNYFLDILQRLDIMIDVAHALDYLHHGYSSPVIHCDLKPSNVMLDEHMVAHVSDFGIAKLLGEESTALTKTLATLGYIAPEYGLEGLVSTRCDVYSYGIILMETFTRTNPCDEKFTGDLSLKNWVNDCPPNEIIQVIDANLVMLEDEYLTLKVQCVSSILELALKCSTESPEERISMREVVEALQKIRLQFLEKCERP</sequence>
<dbReference type="SMART" id="SM00365">
    <property type="entry name" value="LRR_SD22"/>
    <property type="match status" value="7"/>
</dbReference>
<dbReference type="SMART" id="SM00220">
    <property type="entry name" value="S_TKc"/>
    <property type="match status" value="1"/>
</dbReference>
<dbReference type="SUPFAM" id="SSF52058">
    <property type="entry name" value="L domain-like"/>
    <property type="match status" value="1"/>
</dbReference>
<dbReference type="Pfam" id="PF08263">
    <property type="entry name" value="LRRNT_2"/>
    <property type="match status" value="1"/>
</dbReference>
<evidence type="ECO:0000256" key="9">
    <source>
        <dbReference type="ARBA" id="ARBA00022679"/>
    </source>
</evidence>
<dbReference type="SUPFAM" id="SSF52047">
    <property type="entry name" value="RNI-like"/>
    <property type="match status" value="1"/>
</dbReference>
<dbReference type="FunFam" id="3.80.10.10:FF:000101">
    <property type="entry name" value="LRR receptor-like serine/threonine-protein kinase ERECTA"/>
    <property type="match status" value="1"/>
</dbReference>
<keyword evidence="9" id="KW-0808">Transferase</keyword>
<dbReference type="PROSITE" id="PS00108">
    <property type="entry name" value="PROTEIN_KINASE_ST"/>
    <property type="match status" value="1"/>
</dbReference>
<comment type="caution">
    <text evidence="25">The sequence shown here is derived from an EMBL/GenBank/DDBJ whole genome shotgun (WGS) entry which is preliminary data.</text>
</comment>
<proteinExistence type="inferred from homology"/>
<dbReference type="PROSITE" id="PS51450">
    <property type="entry name" value="LRR"/>
    <property type="match status" value="1"/>
</dbReference>
<dbReference type="InterPro" id="IPR003591">
    <property type="entry name" value="Leu-rich_rpt_typical-subtyp"/>
</dbReference>
<dbReference type="InterPro" id="IPR000719">
    <property type="entry name" value="Prot_kinase_dom"/>
</dbReference>
<comment type="catalytic activity">
    <reaction evidence="20">
        <text>L-threonyl-[protein] + ATP = O-phospho-L-threonyl-[protein] + ADP + H(+)</text>
        <dbReference type="Rhea" id="RHEA:46608"/>
        <dbReference type="Rhea" id="RHEA-COMP:11060"/>
        <dbReference type="Rhea" id="RHEA-COMP:11605"/>
        <dbReference type="ChEBI" id="CHEBI:15378"/>
        <dbReference type="ChEBI" id="CHEBI:30013"/>
        <dbReference type="ChEBI" id="CHEBI:30616"/>
        <dbReference type="ChEBI" id="CHEBI:61977"/>
        <dbReference type="ChEBI" id="CHEBI:456216"/>
        <dbReference type="EC" id="2.7.11.1"/>
    </reaction>
</comment>
<evidence type="ECO:0000256" key="15">
    <source>
        <dbReference type="ARBA" id="ARBA00022840"/>
    </source>
</evidence>
<evidence type="ECO:0000256" key="13">
    <source>
        <dbReference type="ARBA" id="ARBA00022741"/>
    </source>
</evidence>
<evidence type="ECO:0000256" key="6">
    <source>
        <dbReference type="ARBA" id="ARBA00022527"/>
    </source>
</evidence>
<dbReference type="PANTHER" id="PTHR48056">
    <property type="entry name" value="LRR RECEPTOR-LIKE SERINE/THREONINE-PROTEIN KINASE-RELATED"/>
    <property type="match status" value="1"/>
</dbReference>
<evidence type="ECO:0000256" key="21">
    <source>
        <dbReference type="ARBA" id="ARBA00048679"/>
    </source>
</evidence>